<evidence type="ECO:0000313" key="1">
    <source>
        <dbReference type="EMBL" id="JAD73851.1"/>
    </source>
</evidence>
<organism evidence="1">
    <name type="scientific">Arundo donax</name>
    <name type="common">Giant reed</name>
    <name type="synonym">Donax arundinaceus</name>
    <dbReference type="NCBI Taxonomy" id="35708"/>
    <lineage>
        <taxon>Eukaryota</taxon>
        <taxon>Viridiplantae</taxon>
        <taxon>Streptophyta</taxon>
        <taxon>Embryophyta</taxon>
        <taxon>Tracheophyta</taxon>
        <taxon>Spermatophyta</taxon>
        <taxon>Magnoliopsida</taxon>
        <taxon>Liliopsida</taxon>
        <taxon>Poales</taxon>
        <taxon>Poaceae</taxon>
        <taxon>PACMAD clade</taxon>
        <taxon>Arundinoideae</taxon>
        <taxon>Arundineae</taxon>
        <taxon>Arundo</taxon>
    </lineage>
</organism>
<accession>A0A0A9CE30</accession>
<protein>
    <submittedName>
        <fullName evidence="1">Uncharacterized protein</fullName>
    </submittedName>
</protein>
<dbReference type="EMBL" id="GBRH01224044">
    <property type="protein sequence ID" value="JAD73851.1"/>
    <property type="molecule type" value="Transcribed_RNA"/>
</dbReference>
<sequence length="39" mass="4429">MEEWCAGVYFVINNSSVISTSEYSSPFELHSCFVLHCVL</sequence>
<reference evidence="1" key="2">
    <citation type="journal article" date="2015" name="Data Brief">
        <title>Shoot transcriptome of the giant reed, Arundo donax.</title>
        <authorList>
            <person name="Barrero R.A."/>
            <person name="Guerrero F.D."/>
            <person name="Moolhuijzen P."/>
            <person name="Goolsby J.A."/>
            <person name="Tidwell J."/>
            <person name="Bellgard S.E."/>
            <person name="Bellgard M.I."/>
        </authorList>
    </citation>
    <scope>NUCLEOTIDE SEQUENCE</scope>
    <source>
        <tissue evidence="1">Shoot tissue taken approximately 20 cm above the soil surface</tissue>
    </source>
</reference>
<name>A0A0A9CE30_ARUDO</name>
<proteinExistence type="predicted"/>
<reference evidence="1" key="1">
    <citation type="submission" date="2014-09" db="EMBL/GenBank/DDBJ databases">
        <authorList>
            <person name="Magalhaes I.L.F."/>
            <person name="Oliveira U."/>
            <person name="Santos F.R."/>
            <person name="Vidigal T.H.D.A."/>
            <person name="Brescovit A.D."/>
            <person name="Santos A.J."/>
        </authorList>
    </citation>
    <scope>NUCLEOTIDE SEQUENCE</scope>
    <source>
        <tissue evidence="1">Shoot tissue taken approximately 20 cm above the soil surface</tissue>
    </source>
</reference>
<dbReference type="AlphaFoldDB" id="A0A0A9CE30"/>